<feature type="transmembrane region" description="Helical" evidence="8">
    <location>
        <begin position="386"/>
        <end position="404"/>
    </location>
</feature>
<dbReference type="OrthoDB" id="403954at2"/>
<dbReference type="Gene3D" id="3.40.50.300">
    <property type="entry name" value="P-loop containing nucleotide triphosphate hydrolases"/>
    <property type="match status" value="1"/>
</dbReference>
<keyword evidence="5" id="KW-0788">Thiol protease</keyword>
<organism evidence="11 12">
    <name type="scientific">[Mycoplasma] phocae</name>
    <dbReference type="NCBI Taxonomy" id="142651"/>
    <lineage>
        <taxon>Bacteria</taxon>
        <taxon>Bacillati</taxon>
        <taxon>Mycoplasmatota</taxon>
        <taxon>Mycoplasmoidales</taxon>
        <taxon>Metamycoplasmataceae</taxon>
        <taxon>Metamycoplasma</taxon>
    </lineage>
</organism>
<dbReference type="InterPro" id="IPR039421">
    <property type="entry name" value="Type_1_exporter"/>
</dbReference>
<dbReference type="InterPro" id="IPR005074">
    <property type="entry name" value="Peptidase_C39"/>
</dbReference>
<feature type="transmembrane region" description="Helical" evidence="8">
    <location>
        <begin position="198"/>
        <end position="215"/>
    </location>
</feature>
<dbReference type="InterPro" id="IPR027417">
    <property type="entry name" value="P-loop_NTPase"/>
</dbReference>
<evidence type="ECO:0000259" key="9">
    <source>
        <dbReference type="PROSITE" id="PS50929"/>
    </source>
</evidence>
<dbReference type="RefSeq" id="WP_114191096.1">
    <property type="nucleotide sequence ID" value="NZ_CP029295.1"/>
</dbReference>
<feature type="domain" description="ABC transmembrane type-1" evidence="9">
    <location>
        <begin position="162"/>
        <end position="439"/>
    </location>
</feature>
<dbReference type="SUPFAM" id="SSF52540">
    <property type="entry name" value="P-loop containing nucleoside triphosphate hydrolases"/>
    <property type="match status" value="1"/>
</dbReference>
<dbReference type="PANTHER" id="PTHR43394">
    <property type="entry name" value="ATP-DEPENDENT PERMEASE MDL1, MITOCHONDRIAL"/>
    <property type="match status" value="1"/>
</dbReference>
<evidence type="ECO:0008006" key="13">
    <source>
        <dbReference type="Google" id="ProtNLM"/>
    </source>
</evidence>
<dbReference type="SUPFAM" id="SSF90123">
    <property type="entry name" value="ABC transporter transmembrane region"/>
    <property type="match status" value="1"/>
</dbReference>
<evidence type="ECO:0000256" key="3">
    <source>
        <dbReference type="ARBA" id="ARBA00022692"/>
    </source>
</evidence>
<keyword evidence="5" id="KW-0645">Protease</keyword>
<dbReference type="GO" id="GO:0005886">
    <property type="term" value="C:plasma membrane"/>
    <property type="evidence" value="ECO:0007669"/>
    <property type="project" value="UniProtKB-SubCell"/>
</dbReference>
<evidence type="ECO:0000256" key="5">
    <source>
        <dbReference type="ARBA" id="ARBA00022807"/>
    </source>
</evidence>
<keyword evidence="7 8" id="KW-0472">Membrane</keyword>
<evidence type="ECO:0000313" key="11">
    <source>
        <dbReference type="EMBL" id="AXE61000.1"/>
    </source>
</evidence>
<gene>
    <name evidence="11" type="ORF">DA803_02815</name>
</gene>
<dbReference type="PROSITE" id="PS50929">
    <property type="entry name" value="ABC_TM1F"/>
    <property type="match status" value="1"/>
</dbReference>
<comment type="similarity">
    <text evidence="2">Belongs to the ABC transporter superfamily.</text>
</comment>
<dbReference type="GO" id="GO:0006508">
    <property type="term" value="P:proteolysis"/>
    <property type="evidence" value="ECO:0007669"/>
    <property type="project" value="InterPro"/>
</dbReference>
<dbReference type="NCBIfam" id="NF045998">
    <property type="entry name" value="cleave_ABC_plasm"/>
    <property type="match status" value="1"/>
</dbReference>
<reference evidence="11 12" key="1">
    <citation type="submission" date="2018-05" db="EMBL/GenBank/DDBJ databases">
        <title>Annotation of the Mycoplasma phocidae genome.</title>
        <authorList>
            <person name="Brown D.R."/>
            <person name="Kutish G.F."/>
            <person name="Frasca S.Jr."/>
        </authorList>
    </citation>
    <scope>NUCLEOTIDE SEQUENCE [LARGE SCALE GENOMIC DNA]</scope>
    <source>
        <strain evidence="11 12">105</strain>
    </source>
</reference>
<evidence type="ECO:0000256" key="2">
    <source>
        <dbReference type="ARBA" id="ARBA00005417"/>
    </source>
</evidence>
<dbReference type="KEGG" id="mpho:DA803_02815"/>
<evidence type="ECO:0000313" key="12">
    <source>
        <dbReference type="Proteomes" id="UP000252477"/>
    </source>
</evidence>
<dbReference type="Pfam" id="PF00005">
    <property type="entry name" value="ABC_tran"/>
    <property type="match status" value="1"/>
</dbReference>
<dbReference type="PROSITE" id="PS50990">
    <property type="entry name" value="PEPTIDASE_C39"/>
    <property type="match status" value="1"/>
</dbReference>
<dbReference type="GO" id="GO:0015421">
    <property type="term" value="F:ABC-type oligopeptide transporter activity"/>
    <property type="evidence" value="ECO:0007669"/>
    <property type="project" value="TreeGrafter"/>
</dbReference>
<proteinExistence type="inferred from homology"/>
<feature type="domain" description="Peptidase C39" evidence="10">
    <location>
        <begin position="6"/>
        <end position="131"/>
    </location>
</feature>
<dbReference type="InterPro" id="IPR036640">
    <property type="entry name" value="ABC1_TM_sf"/>
</dbReference>
<comment type="subcellular location">
    <subcellularLocation>
        <location evidence="1">Cell membrane</location>
        <topology evidence="1">Multi-pass membrane protein</topology>
    </subcellularLocation>
</comment>
<evidence type="ECO:0000256" key="8">
    <source>
        <dbReference type="SAM" id="Phobius"/>
    </source>
</evidence>
<dbReference type="AlphaFoldDB" id="A0A2Z5IQL0"/>
<keyword evidence="4" id="KW-0378">Hydrolase</keyword>
<dbReference type="Pfam" id="PF00664">
    <property type="entry name" value="ABC_membrane"/>
    <property type="match status" value="1"/>
</dbReference>
<dbReference type="InterPro" id="IPR011527">
    <property type="entry name" value="ABC1_TM_dom"/>
</dbReference>
<evidence type="ECO:0000256" key="1">
    <source>
        <dbReference type="ARBA" id="ARBA00004651"/>
    </source>
</evidence>
<keyword evidence="6 8" id="KW-1133">Transmembrane helix</keyword>
<feature type="transmembrane region" description="Helical" evidence="8">
    <location>
        <begin position="299"/>
        <end position="319"/>
    </location>
</feature>
<evidence type="ECO:0000256" key="6">
    <source>
        <dbReference type="ARBA" id="ARBA00022989"/>
    </source>
</evidence>
<dbReference type="GO" id="GO:0008234">
    <property type="term" value="F:cysteine-type peptidase activity"/>
    <property type="evidence" value="ECO:0007669"/>
    <property type="project" value="UniProtKB-KW"/>
</dbReference>
<dbReference type="PANTHER" id="PTHR43394:SF1">
    <property type="entry name" value="ATP-BINDING CASSETTE SUB-FAMILY B MEMBER 10, MITOCHONDRIAL"/>
    <property type="match status" value="1"/>
</dbReference>
<evidence type="ECO:0000256" key="4">
    <source>
        <dbReference type="ARBA" id="ARBA00022801"/>
    </source>
</evidence>
<keyword evidence="3 8" id="KW-0812">Transmembrane</keyword>
<feature type="transmembrane region" description="Helical" evidence="8">
    <location>
        <begin position="275"/>
        <end position="293"/>
    </location>
</feature>
<dbReference type="GO" id="GO:0005524">
    <property type="term" value="F:ATP binding"/>
    <property type="evidence" value="ECO:0007669"/>
    <property type="project" value="InterPro"/>
</dbReference>
<evidence type="ECO:0000259" key="10">
    <source>
        <dbReference type="PROSITE" id="PS50990"/>
    </source>
</evidence>
<keyword evidence="12" id="KW-1185">Reference proteome</keyword>
<dbReference type="EMBL" id="CP029295">
    <property type="protein sequence ID" value="AXE61000.1"/>
    <property type="molecule type" value="Genomic_DNA"/>
</dbReference>
<feature type="transmembrane region" description="Helical" evidence="8">
    <location>
        <begin position="161"/>
        <end position="186"/>
    </location>
</feature>
<dbReference type="Gene3D" id="1.20.1560.10">
    <property type="entry name" value="ABC transporter type 1, transmembrane domain"/>
    <property type="match status" value="1"/>
</dbReference>
<dbReference type="GO" id="GO:0016887">
    <property type="term" value="F:ATP hydrolysis activity"/>
    <property type="evidence" value="ECO:0007669"/>
    <property type="project" value="InterPro"/>
</dbReference>
<protein>
    <recommendedName>
        <fullName evidence="13">ABC transporter ATP-binding protein</fullName>
    </recommendedName>
</protein>
<dbReference type="Pfam" id="PF03412">
    <property type="entry name" value="Peptidase_C39"/>
    <property type="match status" value="1"/>
</dbReference>
<evidence type="ECO:0000256" key="7">
    <source>
        <dbReference type="ARBA" id="ARBA00023136"/>
    </source>
</evidence>
<accession>A0A2Z5IQL0</accession>
<sequence>MWIGKQIDIKDCGIYVLQAFFKKYYEKTCDINYLKVNARYNENGISLFSFKELGQKIGLKVDILEGDFCSLLKLKMNEEYATILNLEQGQHYVIIENKSKKGFWINDSVKGRYFLENNEFEQYYNNFIIIIKRNEDDSLFQKKLIPKQSYSLPIKYEYQKWITIFLLSILIQILAFIGSFYSKYIFEALFSGKQQNKFLIIFIIFIWILVLRFLLSWMNSIMKFRISSTYEKNIYDKLHQHISKASQIQLDKINQNEFLSTINLIPQIAQYKTNLIIFSLNNIIIFVSSSIILGILNRVILYISLTYCLITFFISLFCFQKIKNNYSKLLVNKIQQIQNLNNVFLNWNNRNNEKYILWKYQEFRKILNNSQELQLLIFKIDTNINIFNDFLFSLIQMFILYYGATLFIKQSISIANLSLISTIFTLLNSPTKNMSNLISGVSINKIGILKLNFLLGLNLEMRNLENKVSYSEIKNIKFENLYFSYGTIPIFENWNYEITNHTHLIGSNGSGKSTLLKILWQLYVPDSGEIMINGLSTKNININQLRNDIYLNNNLEYFDNDNLLNIITQNDENKVKIFIESYKKYNLEEIFRFFKLHLGYKVENYGTNLSSGQRQFISIMRLFCNKYKIICLDEIFENFSEEHFLKISDKLRQFQNNCIFIEISHVNRFVIKNLYNKLIF</sequence>
<dbReference type="Proteomes" id="UP000252477">
    <property type="component" value="Chromosome"/>
</dbReference>
<name>A0A2Z5IQL0_9BACT</name>
<dbReference type="InterPro" id="IPR003439">
    <property type="entry name" value="ABC_transporter-like_ATP-bd"/>
</dbReference>
<dbReference type="Gene3D" id="3.90.70.10">
    <property type="entry name" value="Cysteine proteinases"/>
    <property type="match status" value="1"/>
</dbReference>